<evidence type="ECO:0000313" key="2">
    <source>
        <dbReference type="Proteomes" id="UP000233556"/>
    </source>
</evidence>
<gene>
    <name evidence="1" type="ORF">llap_766</name>
</gene>
<sequence length="146" mass="16338">MIKKLEYLSYGGEAETARTGQLREGWGNHINVYKYLTERNTEDGDRCFSVVPSDRTRSNGHTVKCKKFHSNIRKKRVYCETLTQIAQQGFGVSVCGHIQNPAGHGPGQPALADHALRRELDQVISRDPFPPQQLGDAVNVLKCSSR</sequence>
<dbReference type="AlphaFoldDB" id="A0A2I0USA8"/>
<evidence type="ECO:0000313" key="1">
    <source>
        <dbReference type="EMBL" id="PKU48910.1"/>
    </source>
</evidence>
<proteinExistence type="predicted"/>
<organism evidence="1 2">
    <name type="scientific">Limosa lapponica baueri</name>
    <dbReference type="NCBI Taxonomy" id="1758121"/>
    <lineage>
        <taxon>Eukaryota</taxon>
        <taxon>Metazoa</taxon>
        <taxon>Chordata</taxon>
        <taxon>Craniata</taxon>
        <taxon>Vertebrata</taxon>
        <taxon>Euteleostomi</taxon>
        <taxon>Archelosauria</taxon>
        <taxon>Archosauria</taxon>
        <taxon>Dinosauria</taxon>
        <taxon>Saurischia</taxon>
        <taxon>Theropoda</taxon>
        <taxon>Coelurosauria</taxon>
        <taxon>Aves</taxon>
        <taxon>Neognathae</taxon>
        <taxon>Neoaves</taxon>
        <taxon>Charadriiformes</taxon>
        <taxon>Scolopacidae</taxon>
        <taxon>Limosa</taxon>
    </lineage>
</organism>
<protein>
    <submittedName>
        <fullName evidence="1">Mam domain-containing protein 2</fullName>
    </submittedName>
</protein>
<dbReference type="Proteomes" id="UP000233556">
    <property type="component" value="Unassembled WGS sequence"/>
</dbReference>
<accession>A0A2I0USA8</accession>
<name>A0A2I0USA8_LIMLA</name>
<keyword evidence="2" id="KW-1185">Reference proteome</keyword>
<dbReference type="EMBL" id="KZ505644">
    <property type="protein sequence ID" value="PKU48910.1"/>
    <property type="molecule type" value="Genomic_DNA"/>
</dbReference>
<reference evidence="2" key="1">
    <citation type="submission" date="2017-11" db="EMBL/GenBank/DDBJ databases">
        <authorList>
            <person name="Lima N.C."/>
            <person name="Parody-Merino A.M."/>
            <person name="Battley P.F."/>
            <person name="Fidler A.E."/>
            <person name="Prosdocimi F."/>
        </authorList>
    </citation>
    <scope>NUCLEOTIDE SEQUENCE [LARGE SCALE GENOMIC DNA]</scope>
</reference>
<reference evidence="2" key="2">
    <citation type="submission" date="2017-12" db="EMBL/GenBank/DDBJ databases">
        <title>Genome sequence of the Bar-tailed Godwit (Limosa lapponica baueri).</title>
        <authorList>
            <person name="Lima N.C.B."/>
            <person name="Parody-Merino A.M."/>
            <person name="Battley P.F."/>
            <person name="Fidler A.E."/>
            <person name="Prosdocimi F."/>
        </authorList>
    </citation>
    <scope>NUCLEOTIDE SEQUENCE [LARGE SCALE GENOMIC DNA]</scope>
</reference>